<dbReference type="EMBL" id="JBBKAJ010000002">
    <property type="protein sequence ID" value="MEJ8632037.1"/>
    <property type="molecule type" value="Genomic_DNA"/>
</dbReference>
<proteinExistence type="predicted"/>
<accession>A0ACC6PM67</accession>
<gene>
    <name evidence="1" type="ORF">WKI67_00800</name>
</gene>
<protein>
    <submittedName>
        <fullName evidence="1">DUF2690 domain-containing protein</fullName>
    </submittedName>
</protein>
<evidence type="ECO:0000313" key="2">
    <source>
        <dbReference type="Proteomes" id="UP001377168"/>
    </source>
</evidence>
<evidence type="ECO:0000313" key="1">
    <source>
        <dbReference type="EMBL" id="MEJ8632037.1"/>
    </source>
</evidence>
<sequence>MRRKIITAVVLGLFTLPFAGAASAAPLATAPTPAGQATAPEAYCDGASCQGLDPAVARSSIDGYPCTADAYTPAGAQVSTPRGLVELRYSPHCHSNWAHISGSAPGTRFWVQNWNNAIQEQRVAPGQRSADTAMVNGYVWARAGLASGYTQWY</sequence>
<reference evidence="1" key="1">
    <citation type="submission" date="2024-03" db="EMBL/GenBank/DDBJ databases">
        <title>Novel Streptomyces species of biotechnological and ecological value are a feature of Machair soil.</title>
        <authorList>
            <person name="Prole J.R."/>
            <person name="Goodfellow M."/>
            <person name="Allenby N."/>
            <person name="Ward A.C."/>
        </authorList>
    </citation>
    <scope>NUCLEOTIDE SEQUENCE</scope>
    <source>
        <strain evidence="1">MS2.AVA.5</strain>
    </source>
</reference>
<name>A0ACC6PM67_9ACTN</name>
<keyword evidence="2" id="KW-1185">Reference proteome</keyword>
<comment type="caution">
    <text evidence="1">The sequence shown here is derived from an EMBL/GenBank/DDBJ whole genome shotgun (WGS) entry which is preliminary data.</text>
</comment>
<organism evidence="1 2">
    <name type="scientific">Streptomyces achmelvichensis</name>
    <dbReference type="NCBI Taxonomy" id="3134111"/>
    <lineage>
        <taxon>Bacteria</taxon>
        <taxon>Bacillati</taxon>
        <taxon>Actinomycetota</taxon>
        <taxon>Actinomycetes</taxon>
        <taxon>Kitasatosporales</taxon>
        <taxon>Streptomycetaceae</taxon>
        <taxon>Streptomyces</taxon>
    </lineage>
</organism>
<dbReference type="Proteomes" id="UP001377168">
    <property type="component" value="Unassembled WGS sequence"/>
</dbReference>